<keyword evidence="1" id="KW-0808">Transferase</keyword>
<dbReference type="GO" id="GO:0003964">
    <property type="term" value="F:RNA-directed DNA polymerase activity"/>
    <property type="evidence" value="ECO:0007669"/>
    <property type="project" value="UniProtKB-KW"/>
</dbReference>
<accession>A0A6L2J190</accession>
<organism evidence="1">
    <name type="scientific">Tanacetum cinerariifolium</name>
    <name type="common">Dalmatian daisy</name>
    <name type="synonym">Chrysanthemum cinerariifolium</name>
    <dbReference type="NCBI Taxonomy" id="118510"/>
    <lineage>
        <taxon>Eukaryota</taxon>
        <taxon>Viridiplantae</taxon>
        <taxon>Streptophyta</taxon>
        <taxon>Embryophyta</taxon>
        <taxon>Tracheophyta</taxon>
        <taxon>Spermatophyta</taxon>
        <taxon>Magnoliopsida</taxon>
        <taxon>eudicotyledons</taxon>
        <taxon>Gunneridae</taxon>
        <taxon>Pentapetalae</taxon>
        <taxon>asterids</taxon>
        <taxon>campanulids</taxon>
        <taxon>Asterales</taxon>
        <taxon>Asteraceae</taxon>
        <taxon>Asteroideae</taxon>
        <taxon>Anthemideae</taxon>
        <taxon>Anthemidinae</taxon>
        <taxon>Tanacetum</taxon>
    </lineage>
</organism>
<reference evidence="1" key="1">
    <citation type="journal article" date="2019" name="Sci. Rep.">
        <title>Draft genome of Tanacetum cinerariifolium, the natural source of mosquito coil.</title>
        <authorList>
            <person name="Yamashiro T."/>
            <person name="Shiraishi A."/>
            <person name="Satake H."/>
            <person name="Nakayama K."/>
        </authorList>
    </citation>
    <scope>NUCLEOTIDE SEQUENCE</scope>
</reference>
<dbReference type="EMBL" id="BKCJ010000151">
    <property type="protein sequence ID" value="GEU30360.1"/>
    <property type="molecule type" value="Genomic_DNA"/>
</dbReference>
<proteinExistence type="predicted"/>
<keyword evidence="1" id="KW-0548">Nucleotidyltransferase</keyword>
<evidence type="ECO:0000313" key="1">
    <source>
        <dbReference type="EMBL" id="GEU30360.1"/>
    </source>
</evidence>
<name>A0A6L2J190_TANCI</name>
<feature type="non-terminal residue" evidence="1">
    <location>
        <position position="360"/>
    </location>
</feature>
<sequence length="360" mass="41142">MSTFLGDFKLGIRVRRLRDKGDVVWMDKGSDSRERLSQIMENSSGTIRLKISVKNYVSTNTSLLLTSANQWPRGKSKSHLRRRNKSKFGCKKQELDGRATLCSIGIPHNDKIQQQRHPVLINIRNRGSHPGRNRHAEGFVILQTHKIGNEEMKLKIARKCNKKFENEIKYRKEITKENEMLRTTNPLPRLGTSTSFLKFLAMNQSAIKRWDEYGFVIHPVVTSLIHIESYKSPTMSLFDVDSSRISIFIVNAQASFGCSGKITRMMRKTLDSITSFHNVSRTSSKMESVLERFMDDLVGSRLNKFDFDVLDTKGAENLAANHLSRLEKPYENVLDPKEINETFPLETLSTVTFRGDSSAP</sequence>
<protein>
    <submittedName>
        <fullName evidence="1">Reverse transcriptase domain-containing protein</fullName>
    </submittedName>
</protein>
<gene>
    <name evidence="1" type="ORF">Tci_002338</name>
</gene>
<keyword evidence="1" id="KW-0695">RNA-directed DNA polymerase</keyword>
<dbReference type="AlphaFoldDB" id="A0A6L2J190"/>
<comment type="caution">
    <text evidence="1">The sequence shown here is derived from an EMBL/GenBank/DDBJ whole genome shotgun (WGS) entry which is preliminary data.</text>
</comment>